<reference evidence="1 2" key="1">
    <citation type="submission" date="2015-11" db="EMBL/GenBank/DDBJ databases">
        <title>Exploring the genomic traits of fungus-feeding bacterial genus Collimonas.</title>
        <authorList>
            <person name="Song C."/>
            <person name="Schmidt R."/>
            <person name="de Jager V."/>
            <person name="Krzyzanowska D."/>
            <person name="Jongedijk E."/>
            <person name="Cankar K."/>
            <person name="Beekwilder J."/>
            <person name="van Veen A."/>
            <person name="de Boer W."/>
            <person name="van Veen J.A."/>
            <person name="Garbeva P."/>
        </authorList>
    </citation>
    <scope>NUCLEOTIDE SEQUENCE [LARGE SCALE GENOMIC DNA]</scope>
    <source>
        <strain evidence="1 2">Ter282</strain>
    </source>
</reference>
<name>A0A127QLN2_9BURK</name>
<gene>
    <name evidence="1" type="ORF">CAter282_3283</name>
</gene>
<evidence type="ECO:0000313" key="1">
    <source>
        <dbReference type="EMBL" id="AMP10980.1"/>
    </source>
</evidence>
<keyword evidence="2" id="KW-1185">Reference proteome</keyword>
<organism evidence="1 2">
    <name type="scientific">Collimonas arenae</name>
    <dbReference type="NCBI Taxonomy" id="279058"/>
    <lineage>
        <taxon>Bacteria</taxon>
        <taxon>Pseudomonadati</taxon>
        <taxon>Pseudomonadota</taxon>
        <taxon>Betaproteobacteria</taxon>
        <taxon>Burkholderiales</taxon>
        <taxon>Oxalobacteraceae</taxon>
        <taxon>Collimonas</taxon>
    </lineage>
</organism>
<dbReference type="EMBL" id="CP013235">
    <property type="protein sequence ID" value="AMP10980.1"/>
    <property type="molecule type" value="Genomic_DNA"/>
</dbReference>
<dbReference type="AlphaFoldDB" id="A0A127QLN2"/>
<dbReference type="PATRIC" id="fig|279058.18.peg.3236"/>
<evidence type="ECO:0000313" key="2">
    <source>
        <dbReference type="Proteomes" id="UP000071778"/>
    </source>
</evidence>
<proteinExistence type="predicted"/>
<accession>A0A127QLN2</accession>
<protein>
    <submittedName>
        <fullName evidence="1">Uncharacterized protein</fullName>
    </submittedName>
</protein>
<dbReference type="Proteomes" id="UP000071778">
    <property type="component" value="Chromosome"/>
</dbReference>
<sequence length="38" mass="4649">MVPRLCIHVYGEEFALYRKVSIRVADMPIYKLLSFFWR</sequence>